<comment type="similarity">
    <text evidence="1 4">Belongs to the IF-1 family.</text>
</comment>
<keyword evidence="3 4" id="KW-0648">Protein biosynthesis</keyword>
<proteinExistence type="inferred from homology"/>
<dbReference type="Gene3D" id="2.40.50.140">
    <property type="entry name" value="Nucleic acid-binding proteins"/>
    <property type="match status" value="1"/>
</dbReference>
<dbReference type="RefSeq" id="WP_015043920.1">
    <property type="nucleotide sequence ID" value="NZ_CP046996.1"/>
</dbReference>
<evidence type="ECO:0000256" key="2">
    <source>
        <dbReference type="ARBA" id="ARBA00022540"/>
    </source>
</evidence>
<sequence>MSKEDVIEVEGKVLEPLPNAMFTVELNNGHKVLAHVSGKIRMHFIRILPGDRVTVELSPYDLTRGRIVYRFK</sequence>
<dbReference type="InterPro" id="IPR012340">
    <property type="entry name" value="NA-bd_OB-fold"/>
</dbReference>
<dbReference type="CDD" id="cd04451">
    <property type="entry name" value="S1_IF1"/>
    <property type="match status" value="1"/>
</dbReference>
<gene>
    <name evidence="4 7" type="primary">infA</name>
    <name evidence="7" type="ORF">GQ588_02865</name>
</gene>
<evidence type="ECO:0000256" key="1">
    <source>
        <dbReference type="ARBA" id="ARBA00010939"/>
    </source>
</evidence>
<dbReference type="FunFam" id="2.40.50.140:FF:000002">
    <property type="entry name" value="Translation initiation factor IF-1"/>
    <property type="match status" value="1"/>
</dbReference>
<dbReference type="AlphaFoldDB" id="A0A857DH94"/>
<dbReference type="InterPro" id="IPR003029">
    <property type="entry name" value="S1_domain"/>
</dbReference>
<dbReference type="SMART" id="SM00316">
    <property type="entry name" value="S1"/>
    <property type="match status" value="1"/>
</dbReference>
<evidence type="ECO:0000259" key="6">
    <source>
        <dbReference type="PROSITE" id="PS50832"/>
    </source>
</evidence>
<dbReference type="Pfam" id="PF01176">
    <property type="entry name" value="eIF-1a"/>
    <property type="match status" value="1"/>
</dbReference>
<dbReference type="InterPro" id="IPR006196">
    <property type="entry name" value="RNA-binding_domain_S1_IF1"/>
</dbReference>
<dbReference type="InterPro" id="IPR004368">
    <property type="entry name" value="TIF_IF1"/>
</dbReference>
<dbReference type="PROSITE" id="PS50832">
    <property type="entry name" value="S1_IF1_TYPE"/>
    <property type="match status" value="1"/>
</dbReference>
<dbReference type="GO" id="GO:0043022">
    <property type="term" value="F:ribosome binding"/>
    <property type="evidence" value="ECO:0007669"/>
    <property type="project" value="UniProtKB-UniRule"/>
</dbReference>
<comment type="function">
    <text evidence="4">One of the essential components for the initiation of protein synthesis. Stabilizes the binding of IF-2 and IF-3 on the 30S subunit to which N-formylmethionyl-tRNA(fMet) subsequently binds. Helps modulate mRNA selection, yielding the 30S pre-initiation complex (PIC). Upon addition of the 50S ribosomal subunit IF-1, IF-2 and IF-3 are released leaving the mature 70S translation initiation complex.</text>
</comment>
<dbReference type="NCBIfam" id="TIGR00008">
    <property type="entry name" value="infA"/>
    <property type="match status" value="1"/>
</dbReference>
<reference evidence="7 8" key="1">
    <citation type="submission" date="2019-12" db="EMBL/GenBank/DDBJ databases">
        <title>Sequence classification of anaerobic respiratory reductive dehalogenases: First we see many, then we see few.</title>
        <authorList>
            <person name="Molenda O."/>
            <person name="Puentes Jacome L.A."/>
            <person name="Cao X."/>
            <person name="Nesbo C.L."/>
            <person name="Tang S."/>
            <person name="Morson N."/>
            <person name="Patron J."/>
            <person name="Lomheim L."/>
            <person name="Wishart D.S."/>
            <person name="Edwards E.A."/>
        </authorList>
    </citation>
    <scope>NUCLEOTIDE SEQUENCE [LARGE SCALE GENOMIC DNA]</scope>
    <source>
        <strain evidence="7 8">12DCA</strain>
    </source>
</reference>
<keyword evidence="4" id="KW-0694">RNA-binding</keyword>
<evidence type="ECO:0000256" key="4">
    <source>
        <dbReference type="HAMAP-Rule" id="MF_00075"/>
    </source>
</evidence>
<dbReference type="GO" id="GO:0005829">
    <property type="term" value="C:cytosol"/>
    <property type="evidence" value="ECO:0007669"/>
    <property type="project" value="TreeGrafter"/>
</dbReference>
<dbReference type="HAMAP" id="MF_00075">
    <property type="entry name" value="IF_1"/>
    <property type="match status" value="1"/>
</dbReference>
<comment type="subunit">
    <text evidence="4">Component of the 30S ribosomal translation pre-initiation complex which assembles on the 30S ribosome in the order IF-2 and IF-3, IF-1 and N-formylmethionyl-tRNA(fMet); mRNA recruitment can occur at any time during PIC assembly.</text>
</comment>
<evidence type="ECO:0000313" key="7">
    <source>
        <dbReference type="EMBL" id="QGZ99664.1"/>
    </source>
</evidence>
<accession>A0A857DH94</accession>
<dbReference type="PANTHER" id="PTHR33370">
    <property type="entry name" value="TRANSLATION INITIATION FACTOR IF-1, CHLOROPLASTIC"/>
    <property type="match status" value="1"/>
</dbReference>
<keyword evidence="2 4" id="KW-0396">Initiation factor</keyword>
<dbReference type="GO" id="GO:0003743">
    <property type="term" value="F:translation initiation factor activity"/>
    <property type="evidence" value="ECO:0007669"/>
    <property type="project" value="UniProtKB-UniRule"/>
</dbReference>
<keyword evidence="4" id="KW-0699">rRNA-binding</keyword>
<evidence type="ECO:0000313" key="8">
    <source>
        <dbReference type="Proteomes" id="UP000430508"/>
    </source>
</evidence>
<comment type="subcellular location">
    <subcellularLocation>
        <location evidence="4">Cytoplasm</location>
    </subcellularLocation>
</comment>
<evidence type="ECO:0000256" key="5">
    <source>
        <dbReference type="NCBIfam" id="TIGR00008"/>
    </source>
</evidence>
<dbReference type="GO" id="GO:0019843">
    <property type="term" value="F:rRNA binding"/>
    <property type="evidence" value="ECO:0007669"/>
    <property type="project" value="UniProtKB-UniRule"/>
</dbReference>
<keyword evidence="4" id="KW-0963">Cytoplasm</keyword>
<evidence type="ECO:0000256" key="3">
    <source>
        <dbReference type="ARBA" id="ARBA00022917"/>
    </source>
</evidence>
<feature type="domain" description="S1-like" evidence="6">
    <location>
        <begin position="1"/>
        <end position="72"/>
    </location>
</feature>
<dbReference type="PANTHER" id="PTHR33370:SF1">
    <property type="entry name" value="TRANSLATION INITIATION FACTOR IF-1, CHLOROPLASTIC"/>
    <property type="match status" value="1"/>
</dbReference>
<dbReference type="EMBL" id="CP046996">
    <property type="protein sequence ID" value="QGZ99664.1"/>
    <property type="molecule type" value="Genomic_DNA"/>
</dbReference>
<protein>
    <recommendedName>
        <fullName evidence="4 5">Translation initiation factor IF-1</fullName>
    </recommendedName>
</protein>
<dbReference type="Proteomes" id="UP000430508">
    <property type="component" value="Chromosome"/>
</dbReference>
<dbReference type="SUPFAM" id="SSF50249">
    <property type="entry name" value="Nucleic acid-binding proteins"/>
    <property type="match status" value="1"/>
</dbReference>
<organism evidence="7 8">
    <name type="scientific">Dehalobacter restrictus</name>
    <dbReference type="NCBI Taxonomy" id="55583"/>
    <lineage>
        <taxon>Bacteria</taxon>
        <taxon>Bacillati</taxon>
        <taxon>Bacillota</taxon>
        <taxon>Clostridia</taxon>
        <taxon>Eubacteriales</taxon>
        <taxon>Desulfitobacteriaceae</taxon>
        <taxon>Dehalobacter</taxon>
    </lineage>
</organism>
<name>A0A857DH94_9FIRM</name>